<evidence type="ECO:0000313" key="3">
    <source>
        <dbReference type="Proteomes" id="UP001233999"/>
    </source>
</evidence>
<proteinExistence type="predicted"/>
<dbReference type="EMBL" id="JASPKZ010007625">
    <property type="protein sequence ID" value="KAJ9583285.1"/>
    <property type="molecule type" value="Genomic_DNA"/>
</dbReference>
<accession>A0AAD8EAF9</accession>
<feature type="compositionally biased region" description="Polar residues" evidence="1">
    <location>
        <begin position="41"/>
        <end position="65"/>
    </location>
</feature>
<evidence type="ECO:0000256" key="1">
    <source>
        <dbReference type="SAM" id="MobiDB-lite"/>
    </source>
</evidence>
<dbReference type="AlphaFoldDB" id="A0AAD8EAF9"/>
<dbReference type="InterPro" id="IPR046349">
    <property type="entry name" value="C1-like_sf"/>
</dbReference>
<organism evidence="2 3">
    <name type="scientific">Diploptera punctata</name>
    <name type="common">Pacific beetle cockroach</name>
    <dbReference type="NCBI Taxonomy" id="6984"/>
    <lineage>
        <taxon>Eukaryota</taxon>
        <taxon>Metazoa</taxon>
        <taxon>Ecdysozoa</taxon>
        <taxon>Arthropoda</taxon>
        <taxon>Hexapoda</taxon>
        <taxon>Insecta</taxon>
        <taxon>Pterygota</taxon>
        <taxon>Neoptera</taxon>
        <taxon>Polyneoptera</taxon>
        <taxon>Dictyoptera</taxon>
        <taxon>Blattodea</taxon>
        <taxon>Blaberoidea</taxon>
        <taxon>Blaberidae</taxon>
        <taxon>Diplopterinae</taxon>
        <taxon>Diploptera</taxon>
    </lineage>
</organism>
<gene>
    <name evidence="2" type="ORF">L9F63_022368</name>
</gene>
<reference evidence="2" key="1">
    <citation type="journal article" date="2023" name="IScience">
        <title>Live-bearing cockroach genome reveals convergent evolutionary mechanisms linked to viviparity in insects and beyond.</title>
        <authorList>
            <person name="Fouks B."/>
            <person name="Harrison M.C."/>
            <person name="Mikhailova A.A."/>
            <person name="Marchal E."/>
            <person name="English S."/>
            <person name="Carruthers M."/>
            <person name="Jennings E.C."/>
            <person name="Chiamaka E.L."/>
            <person name="Frigard R.A."/>
            <person name="Pippel M."/>
            <person name="Attardo G.M."/>
            <person name="Benoit J.B."/>
            <person name="Bornberg-Bauer E."/>
            <person name="Tobe S.S."/>
        </authorList>
    </citation>
    <scope>NUCLEOTIDE SEQUENCE</scope>
    <source>
        <strain evidence="2">Stay&amp;Tobe</strain>
    </source>
</reference>
<reference evidence="2" key="2">
    <citation type="submission" date="2023-05" db="EMBL/GenBank/DDBJ databases">
        <authorList>
            <person name="Fouks B."/>
        </authorList>
    </citation>
    <scope>NUCLEOTIDE SEQUENCE</scope>
    <source>
        <strain evidence="2">Stay&amp;Tobe</strain>
        <tissue evidence="2">Testes</tissue>
    </source>
</reference>
<comment type="caution">
    <text evidence="2">The sequence shown here is derived from an EMBL/GenBank/DDBJ whole genome shotgun (WGS) entry which is preliminary data.</text>
</comment>
<feature type="region of interest" description="Disordered" evidence="1">
    <location>
        <begin position="35"/>
        <end position="68"/>
    </location>
</feature>
<dbReference type="SUPFAM" id="SSF57889">
    <property type="entry name" value="Cysteine-rich domain"/>
    <property type="match status" value="1"/>
</dbReference>
<evidence type="ECO:0000313" key="2">
    <source>
        <dbReference type="EMBL" id="KAJ9583285.1"/>
    </source>
</evidence>
<dbReference type="Proteomes" id="UP001233999">
    <property type="component" value="Unassembled WGS sequence"/>
</dbReference>
<feature type="non-terminal residue" evidence="2">
    <location>
        <position position="145"/>
    </location>
</feature>
<protein>
    <submittedName>
        <fullName evidence="2">Uncharacterized protein</fullName>
    </submittedName>
</protein>
<name>A0AAD8EAF9_DIPPU</name>
<keyword evidence="3" id="KW-1185">Reference proteome</keyword>
<sequence length="145" mass="16249">VSGNFSDGEIHSRFGINVGFGEFLQNWGFLNLSPFRRKSSKPTTPSPLNQSPQKQNHPSSKTSPHGENIELVQFSYVKKLEEEKGIRNMDDGSETQETNISSTANIWTDQEVEEVENAIGHDFSTTNCCYPTWCDRCGDLALGYI</sequence>